<dbReference type="PANTHER" id="PTHR38766:SF1">
    <property type="entry name" value="FLAGELLAR PROTEIN FLIO"/>
    <property type="match status" value="1"/>
</dbReference>
<reference evidence="3" key="2">
    <citation type="submission" date="2020-09" db="EMBL/GenBank/DDBJ databases">
        <authorList>
            <person name="Sun Q."/>
            <person name="Zhou Y."/>
        </authorList>
    </citation>
    <scope>NUCLEOTIDE SEQUENCE</scope>
    <source>
        <strain evidence="3">CGMCC 1.15320</strain>
    </source>
</reference>
<dbReference type="AlphaFoldDB" id="A0A916REI8"/>
<keyword evidence="2" id="KW-1133">Transmembrane helix</keyword>
<keyword evidence="2" id="KW-0812">Transmembrane</keyword>
<keyword evidence="4" id="KW-1185">Reference proteome</keyword>
<reference evidence="3" key="1">
    <citation type="journal article" date="2014" name="Int. J. Syst. Evol. Microbiol.">
        <title>Complete genome sequence of Corynebacterium casei LMG S-19264T (=DSM 44701T), isolated from a smear-ripened cheese.</title>
        <authorList>
            <consortium name="US DOE Joint Genome Institute (JGI-PGF)"/>
            <person name="Walter F."/>
            <person name="Albersmeier A."/>
            <person name="Kalinowski J."/>
            <person name="Ruckert C."/>
        </authorList>
    </citation>
    <scope>NUCLEOTIDE SEQUENCE</scope>
    <source>
        <strain evidence="3">CGMCC 1.15320</strain>
    </source>
</reference>
<keyword evidence="2" id="KW-0472">Membrane</keyword>
<evidence type="ECO:0000313" key="4">
    <source>
        <dbReference type="Proteomes" id="UP000636264"/>
    </source>
</evidence>
<comment type="caution">
    <text evidence="3">The sequence shown here is derived from an EMBL/GenBank/DDBJ whole genome shotgun (WGS) entry which is preliminary data.</text>
</comment>
<feature type="region of interest" description="Disordered" evidence="1">
    <location>
        <begin position="108"/>
        <end position="242"/>
    </location>
</feature>
<sequence length="242" mass="26042">MSTWLETFGPNNSSAIMWIVLVLLVLVVLLVVLRLVRNMRGGTFIAGGRNRAPRLAVVDAAAVDAQRRLVLVRRDNVEHLILIGGPTDVVIEPGIQTGDLERALRERQMRAAAEARPKRPPAAPKVEPVPAPVQAPAVPPEPVHPRRHAVAVTPPEAEVVPEAPEPVTPPAAVPAQPQRVEPEMEPHVAPTPQAAEMPADTLDVAPSKKPSAQTPEAALETSLEEEMGRLLSDISVDDARQR</sequence>
<name>A0A916REI8_9HYPH</name>
<gene>
    <name evidence="3" type="ORF">GCM10011385_03250</name>
</gene>
<feature type="transmembrane region" description="Helical" evidence="2">
    <location>
        <begin position="15"/>
        <end position="36"/>
    </location>
</feature>
<protein>
    <recommendedName>
        <fullName evidence="5">Flagellar biosynthesis protein FliO</fullName>
    </recommendedName>
</protein>
<dbReference type="Proteomes" id="UP000636264">
    <property type="component" value="Unassembled WGS sequence"/>
</dbReference>
<proteinExistence type="predicted"/>
<evidence type="ECO:0000256" key="2">
    <source>
        <dbReference type="SAM" id="Phobius"/>
    </source>
</evidence>
<dbReference type="InterPro" id="IPR052205">
    <property type="entry name" value="FliO/MopB"/>
</dbReference>
<feature type="compositionally biased region" description="Pro residues" evidence="1">
    <location>
        <begin position="163"/>
        <end position="172"/>
    </location>
</feature>
<dbReference type="PANTHER" id="PTHR38766">
    <property type="entry name" value="FLAGELLAR PROTEIN FLIO"/>
    <property type="match status" value="1"/>
</dbReference>
<organism evidence="3 4">
    <name type="scientific">Nitratireductor aestuarii</name>
    <dbReference type="NCBI Taxonomy" id="1735103"/>
    <lineage>
        <taxon>Bacteria</taxon>
        <taxon>Pseudomonadati</taxon>
        <taxon>Pseudomonadota</taxon>
        <taxon>Alphaproteobacteria</taxon>
        <taxon>Hyphomicrobiales</taxon>
        <taxon>Phyllobacteriaceae</taxon>
        <taxon>Nitratireductor</taxon>
    </lineage>
</organism>
<evidence type="ECO:0000256" key="1">
    <source>
        <dbReference type="SAM" id="MobiDB-lite"/>
    </source>
</evidence>
<dbReference type="RefSeq" id="WP_188719181.1">
    <property type="nucleotide sequence ID" value="NZ_BMIF01000001.1"/>
</dbReference>
<evidence type="ECO:0008006" key="5">
    <source>
        <dbReference type="Google" id="ProtNLM"/>
    </source>
</evidence>
<evidence type="ECO:0000313" key="3">
    <source>
        <dbReference type="EMBL" id="GGA53202.1"/>
    </source>
</evidence>
<accession>A0A916REI8</accession>
<feature type="compositionally biased region" description="Low complexity" evidence="1">
    <location>
        <begin position="150"/>
        <end position="162"/>
    </location>
</feature>
<feature type="compositionally biased region" description="Pro residues" evidence="1">
    <location>
        <begin position="120"/>
        <end position="142"/>
    </location>
</feature>
<dbReference type="EMBL" id="BMIF01000001">
    <property type="protein sequence ID" value="GGA53202.1"/>
    <property type="molecule type" value="Genomic_DNA"/>
</dbReference>
<feature type="compositionally biased region" description="Basic and acidic residues" evidence="1">
    <location>
        <begin position="108"/>
        <end position="117"/>
    </location>
</feature>